<comment type="caution">
    <text evidence="1">The sequence shown here is derived from an EMBL/GenBank/DDBJ whole genome shotgun (WGS) entry which is preliminary data.</text>
</comment>
<evidence type="ECO:0000313" key="2">
    <source>
        <dbReference type="Proteomes" id="UP001500840"/>
    </source>
</evidence>
<sequence>MSIQVRGANVALPENATGGVSFAQDPTPDGGRKFISADGKPCRDYWFSSRLLGFGALGTAGLIGIGGTKFSFGFPPC</sequence>
<proteinExistence type="predicted"/>
<name>A0ABP8N1V2_9BACT</name>
<keyword evidence="2" id="KW-1185">Reference proteome</keyword>
<gene>
    <name evidence="1" type="ORF">GCM10023156_39980</name>
</gene>
<dbReference type="Proteomes" id="UP001500840">
    <property type="component" value="Unassembled WGS sequence"/>
</dbReference>
<dbReference type="EMBL" id="BAABGA010000049">
    <property type="protein sequence ID" value="GAA4459868.1"/>
    <property type="molecule type" value="Genomic_DNA"/>
</dbReference>
<organism evidence="1 2">
    <name type="scientific">Novipirellula rosea</name>
    <dbReference type="NCBI Taxonomy" id="1031540"/>
    <lineage>
        <taxon>Bacteria</taxon>
        <taxon>Pseudomonadati</taxon>
        <taxon>Planctomycetota</taxon>
        <taxon>Planctomycetia</taxon>
        <taxon>Pirellulales</taxon>
        <taxon>Pirellulaceae</taxon>
        <taxon>Novipirellula</taxon>
    </lineage>
</organism>
<reference evidence="2" key="1">
    <citation type="journal article" date="2019" name="Int. J. Syst. Evol. Microbiol.">
        <title>The Global Catalogue of Microorganisms (GCM) 10K type strain sequencing project: providing services to taxonomists for standard genome sequencing and annotation.</title>
        <authorList>
            <consortium name="The Broad Institute Genomics Platform"/>
            <consortium name="The Broad Institute Genome Sequencing Center for Infectious Disease"/>
            <person name="Wu L."/>
            <person name="Ma J."/>
        </authorList>
    </citation>
    <scope>NUCLEOTIDE SEQUENCE [LARGE SCALE GENOMIC DNA]</scope>
    <source>
        <strain evidence="2">JCM 17759</strain>
    </source>
</reference>
<protein>
    <submittedName>
        <fullName evidence="1">Uncharacterized protein</fullName>
    </submittedName>
</protein>
<accession>A0ABP8N1V2</accession>
<evidence type="ECO:0000313" key="1">
    <source>
        <dbReference type="EMBL" id="GAA4459868.1"/>
    </source>
</evidence>